<reference evidence="1" key="1">
    <citation type="journal article" date="2015" name="Nature">
        <title>Complex archaea that bridge the gap between prokaryotes and eukaryotes.</title>
        <authorList>
            <person name="Spang A."/>
            <person name="Saw J.H."/>
            <person name="Jorgensen S.L."/>
            <person name="Zaremba-Niedzwiedzka K."/>
            <person name="Martijn J."/>
            <person name="Lind A.E."/>
            <person name="van Eijk R."/>
            <person name="Schleper C."/>
            <person name="Guy L."/>
            <person name="Ettema T.J."/>
        </authorList>
    </citation>
    <scope>NUCLEOTIDE SEQUENCE</scope>
</reference>
<gene>
    <name evidence="1" type="ORF">LCGC14_0702780</name>
</gene>
<comment type="caution">
    <text evidence="1">The sequence shown here is derived from an EMBL/GenBank/DDBJ whole genome shotgun (WGS) entry which is preliminary data.</text>
</comment>
<dbReference type="EMBL" id="LAZR01001508">
    <property type="protein sequence ID" value="KKN43487.1"/>
    <property type="molecule type" value="Genomic_DNA"/>
</dbReference>
<sequence length="170" mass="19067">MSWKLPRDWKRQEALTAIKLNTEIRDKMLYLFDKPHTVLTVRDVNYTTTSTSWVTVDDRVFTLNVETFGGDVIVELHGLVDTNSGVQRVDLDLWIDDSYYLSSGAATPNSFGFASSQGRFAGSDRTLAGFKVLTNLPAGIHKFQLRWKVSGATGTLRTVDVPLQLVVREL</sequence>
<proteinExistence type="predicted"/>
<organism evidence="1">
    <name type="scientific">marine sediment metagenome</name>
    <dbReference type="NCBI Taxonomy" id="412755"/>
    <lineage>
        <taxon>unclassified sequences</taxon>
        <taxon>metagenomes</taxon>
        <taxon>ecological metagenomes</taxon>
    </lineage>
</organism>
<accession>A0A0F9R2R9</accession>
<evidence type="ECO:0000313" key="1">
    <source>
        <dbReference type="EMBL" id="KKN43487.1"/>
    </source>
</evidence>
<name>A0A0F9R2R9_9ZZZZ</name>
<dbReference type="AlphaFoldDB" id="A0A0F9R2R9"/>
<protein>
    <submittedName>
        <fullName evidence="1">Uncharacterized protein</fullName>
    </submittedName>
</protein>